<evidence type="ECO:0000259" key="4">
    <source>
        <dbReference type="Pfam" id="PF03865"/>
    </source>
</evidence>
<accession>A3TY99</accession>
<dbReference type="AlphaFoldDB" id="A3TY99"/>
<dbReference type="PANTHER" id="PTHR34597:SF6">
    <property type="entry name" value="BLR6126 PROTEIN"/>
    <property type="match status" value="1"/>
</dbReference>
<evidence type="ECO:0000256" key="2">
    <source>
        <dbReference type="ARBA" id="ARBA00022692"/>
    </source>
</evidence>
<dbReference type="Gene3D" id="3.10.20.310">
    <property type="entry name" value="membrane protein fhac"/>
    <property type="match status" value="1"/>
</dbReference>
<comment type="caution">
    <text evidence="6">The sequence shown here is derived from an EMBL/GenBank/DDBJ whole genome shotgun (WGS) entry which is preliminary data.</text>
</comment>
<dbReference type="STRING" id="252305.OB2597_13353"/>
<evidence type="ECO:0008006" key="8">
    <source>
        <dbReference type="Google" id="ProtNLM"/>
    </source>
</evidence>
<dbReference type="Proteomes" id="UP000004318">
    <property type="component" value="Unassembled WGS sequence"/>
</dbReference>
<keyword evidence="1" id="KW-1134">Transmembrane beta strand</keyword>
<dbReference type="InterPro" id="IPR051544">
    <property type="entry name" value="TPS_OM_transporter"/>
</dbReference>
<dbReference type="RefSeq" id="WP_009806887.1">
    <property type="nucleotide sequence ID" value="NZ_CH724131.1"/>
</dbReference>
<gene>
    <name evidence="6" type="ORF">OB2597_13353</name>
</gene>
<feature type="domain" description="Haemolysin activator HlyB C-terminal" evidence="4">
    <location>
        <begin position="202"/>
        <end position="512"/>
    </location>
</feature>
<keyword evidence="1" id="KW-0472">Membrane</keyword>
<dbReference type="PANTHER" id="PTHR34597">
    <property type="entry name" value="SLR1661 PROTEIN"/>
    <property type="match status" value="1"/>
</dbReference>
<name>A3TY99_PSEBH</name>
<sequence>MTGTLALTNGALAQTASDITPESFAPPLQRLDGAVVFTGQVGTAAPAGSEAIGITLSGVALRDPLPQMAAANQAYVDRLTRGRIPVSELFEATADLEAAYAEAGFILARVVLPQQQLQDGGRLQVVVVDGYIEEIDTSQVPQEIRPRIDALTSGLVQRRGLRQGELERRLLLAGDVPGTALRSAIAPGSDRGAAIIGLDPQYQRVTGFVGFSNSVGSELGSVALDAGVDANSAFGLGETLYARISGAPQALFSGDPRSRIIAFGGVVPVNLSGTSVNLEFTFSDTTPDNPVAPARSDFDRQSLRVIHPFIRGRQFNLSGQLALDLQQDRQTLVGGADIYYDRLAVLRATGNLTYLHNDNAFTSASLTLSQGLDGLGARTAASAAGGTPLSRAGTDATFTKLAATVSHSRSLTESISLSLFGRFQSSFGSPLPSSEQFSLVGASELSTFDSGALKGDSGWLLRAEVSTRFESQVGQVPLRLHPYVFLAGGMAHLAQPTALEQAKTRAIAYGIGIDIFTATNSSFRSSSLRIEFGRGERNDAVPDDNRFSISGTFRF</sequence>
<evidence type="ECO:0000313" key="6">
    <source>
        <dbReference type="EMBL" id="EAQ03133.1"/>
    </source>
</evidence>
<dbReference type="GO" id="GO:0008320">
    <property type="term" value="F:protein transmembrane transporter activity"/>
    <property type="evidence" value="ECO:0007669"/>
    <property type="project" value="TreeGrafter"/>
</dbReference>
<dbReference type="Gene3D" id="2.40.160.50">
    <property type="entry name" value="membrane protein fhac: a member of the omp85/tpsb transporter family"/>
    <property type="match status" value="1"/>
</dbReference>
<dbReference type="InterPro" id="IPR013686">
    <property type="entry name" value="Polypept-transport_assoc_ShlB"/>
</dbReference>
<evidence type="ECO:0000256" key="3">
    <source>
        <dbReference type="ARBA" id="ARBA00023237"/>
    </source>
</evidence>
<dbReference type="EMBL" id="AAMO01000005">
    <property type="protein sequence ID" value="EAQ03133.1"/>
    <property type="molecule type" value="Genomic_DNA"/>
</dbReference>
<keyword evidence="7" id="KW-1185">Reference proteome</keyword>
<feature type="domain" description="Polypeptide-transport-associated ShlB-type" evidence="5">
    <location>
        <begin position="74"/>
        <end position="130"/>
    </location>
</feature>
<dbReference type="eggNOG" id="COG2831">
    <property type="taxonomic scope" value="Bacteria"/>
</dbReference>
<keyword evidence="3" id="KW-0998">Cell outer membrane</keyword>
<keyword evidence="2" id="KW-0812">Transmembrane</keyword>
<evidence type="ECO:0000313" key="7">
    <source>
        <dbReference type="Proteomes" id="UP000004318"/>
    </source>
</evidence>
<protein>
    <recommendedName>
        <fullName evidence="8">Hemolysin activation/secretion protein</fullName>
    </recommendedName>
</protein>
<dbReference type="GO" id="GO:0098046">
    <property type="term" value="C:type V protein secretion system complex"/>
    <property type="evidence" value="ECO:0007669"/>
    <property type="project" value="TreeGrafter"/>
</dbReference>
<reference evidence="6 7" key="1">
    <citation type="journal article" date="2010" name="J. Bacteriol.">
        <title>Genome sequences of Oceanicola granulosus HTCC2516(T) and Oceanicola batsensis HTCC2597(TDelta).</title>
        <authorList>
            <person name="Thrash J.C."/>
            <person name="Cho J.C."/>
            <person name="Vergin K.L."/>
            <person name="Giovannoni S.J."/>
        </authorList>
    </citation>
    <scope>NUCLEOTIDE SEQUENCE [LARGE SCALE GENOMIC DNA]</scope>
    <source>
        <strain evidence="7">ATCC BAA-863 / DSM 15984 / KCTC 12145 / HTCC2597</strain>
    </source>
</reference>
<dbReference type="InterPro" id="IPR005565">
    <property type="entry name" value="Hemolysn_activator_HlyB_C"/>
</dbReference>
<dbReference type="Pfam" id="PF08479">
    <property type="entry name" value="POTRA_2"/>
    <property type="match status" value="1"/>
</dbReference>
<evidence type="ECO:0000259" key="5">
    <source>
        <dbReference type="Pfam" id="PF08479"/>
    </source>
</evidence>
<organism evidence="6 7">
    <name type="scientific">Pseudooceanicola batsensis (strain ATCC BAA-863 / DSM 15984 / KCTC 12145 / HTCC2597)</name>
    <name type="common">Oceanicola batsensis</name>
    <dbReference type="NCBI Taxonomy" id="252305"/>
    <lineage>
        <taxon>Bacteria</taxon>
        <taxon>Pseudomonadati</taxon>
        <taxon>Pseudomonadota</taxon>
        <taxon>Alphaproteobacteria</taxon>
        <taxon>Rhodobacterales</taxon>
        <taxon>Paracoccaceae</taxon>
        <taxon>Pseudooceanicola</taxon>
    </lineage>
</organism>
<dbReference type="Pfam" id="PF03865">
    <property type="entry name" value="ShlB"/>
    <property type="match status" value="1"/>
</dbReference>
<dbReference type="GO" id="GO:0046819">
    <property type="term" value="P:protein secretion by the type V secretion system"/>
    <property type="evidence" value="ECO:0007669"/>
    <property type="project" value="TreeGrafter"/>
</dbReference>
<dbReference type="HOGENOM" id="CLU_021521_2_0_5"/>
<proteinExistence type="predicted"/>
<evidence type="ECO:0000256" key="1">
    <source>
        <dbReference type="ARBA" id="ARBA00022452"/>
    </source>
</evidence>